<name>A0A365H018_9ACTN</name>
<evidence type="ECO:0000313" key="5">
    <source>
        <dbReference type="Proteomes" id="UP000251891"/>
    </source>
</evidence>
<protein>
    <submittedName>
        <fullName evidence="4">Oxidoreductase</fullName>
    </submittedName>
</protein>
<dbReference type="GO" id="GO:0016491">
    <property type="term" value="F:oxidoreductase activity"/>
    <property type="evidence" value="ECO:0007669"/>
    <property type="project" value="UniProtKB-KW"/>
</dbReference>
<sequence length="285" mass="29468">MGWRPLPHEVDVAEYGGGVWRSGQTDGDVVDAEKLRSLFDLTGRVAIVTGGTRGIGRAIAEGFVAAGASVVVASRKAEACAETEARLKAMGGAALGVPTHLGDLEALDALVTRTVETFGRLDIVVNNAANALASPLGAITPEAFAKSQEVNVRGPVFLVQQALGHLTDSPCAAVVNVVSAGAFLFSPYVSMYAAAKAAMVAYTRSMAAEFAPRGIRVNALAPGTVDTDMVRNNPPEFQSAMEQAALQKRMASPDEMVGPALFLASDAASFVTGQVLLADGGLVPR</sequence>
<evidence type="ECO:0000259" key="3">
    <source>
        <dbReference type="SMART" id="SM00822"/>
    </source>
</evidence>
<keyword evidence="5" id="KW-1185">Reference proteome</keyword>
<dbReference type="PANTHER" id="PTHR43943">
    <property type="entry name" value="DEHYDROGENASE/REDUCTASE (SDR FAMILY) MEMBER 4"/>
    <property type="match status" value="1"/>
</dbReference>
<dbReference type="InterPro" id="IPR036291">
    <property type="entry name" value="NAD(P)-bd_dom_sf"/>
</dbReference>
<evidence type="ECO:0000313" key="4">
    <source>
        <dbReference type="EMBL" id="RAY12386.1"/>
    </source>
</evidence>
<dbReference type="AlphaFoldDB" id="A0A365H018"/>
<gene>
    <name evidence="4" type="ORF">DPM19_24875</name>
</gene>
<comment type="similarity">
    <text evidence="1">Belongs to the short-chain dehydrogenases/reductases (SDR) family.</text>
</comment>
<evidence type="ECO:0000256" key="1">
    <source>
        <dbReference type="ARBA" id="ARBA00006484"/>
    </source>
</evidence>
<dbReference type="InterPro" id="IPR020904">
    <property type="entry name" value="Sc_DH/Rdtase_CS"/>
</dbReference>
<accession>A0A365H018</accession>
<dbReference type="OrthoDB" id="286404at2"/>
<feature type="domain" description="Ketoreductase" evidence="3">
    <location>
        <begin position="44"/>
        <end position="223"/>
    </location>
</feature>
<dbReference type="Proteomes" id="UP000251891">
    <property type="component" value="Unassembled WGS sequence"/>
</dbReference>
<dbReference type="InterPro" id="IPR057326">
    <property type="entry name" value="KR_dom"/>
</dbReference>
<dbReference type="Pfam" id="PF13561">
    <property type="entry name" value="adh_short_C2"/>
    <property type="match status" value="1"/>
</dbReference>
<dbReference type="CDD" id="cd05233">
    <property type="entry name" value="SDR_c"/>
    <property type="match status" value="1"/>
</dbReference>
<organism evidence="4 5">
    <name type="scientific">Actinomadura craniellae</name>
    <dbReference type="NCBI Taxonomy" id="2231787"/>
    <lineage>
        <taxon>Bacteria</taxon>
        <taxon>Bacillati</taxon>
        <taxon>Actinomycetota</taxon>
        <taxon>Actinomycetes</taxon>
        <taxon>Streptosporangiales</taxon>
        <taxon>Thermomonosporaceae</taxon>
        <taxon>Actinomadura</taxon>
    </lineage>
</organism>
<comment type="caution">
    <text evidence="4">The sequence shown here is derived from an EMBL/GenBank/DDBJ whole genome shotgun (WGS) entry which is preliminary data.</text>
</comment>
<reference evidence="4 5" key="1">
    <citation type="submission" date="2018-06" db="EMBL/GenBank/DDBJ databases">
        <title>Actinomadura craniellae sp. nov. isolated from marine sponge Craniella sp.</title>
        <authorList>
            <person name="Li L."/>
            <person name="Xu Q.H."/>
            <person name="Lin H.W."/>
            <person name="Lu Y.H."/>
        </authorList>
    </citation>
    <scope>NUCLEOTIDE SEQUENCE [LARGE SCALE GENOMIC DNA]</scope>
    <source>
        <strain evidence="4 5">LHW63021</strain>
    </source>
</reference>
<proteinExistence type="inferred from homology"/>
<dbReference type="PROSITE" id="PS00061">
    <property type="entry name" value="ADH_SHORT"/>
    <property type="match status" value="1"/>
</dbReference>
<dbReference type="PANTHER" id="PTHR43943:SF2">
    <property type="entry name" value="DEHYDROGENASE_REDUCTASE 4"/>
    <property type="match status" value="1"/>
</dbReference>
<dbReference type="PRINTS" id="PR00081">
    <property type="entry name" value="GDHRDH"/>
</dbReference>
<dbReference type="SMART" id="SM00822">
    <property type="entry name" value="PKS_KR"/>
    <property type="match status" value="1"/>
</dbReference>
<dbReference type="InterPro" id="IPR002347">
    <property type="entry name" value="SDR_fam"/>
</dbReference>
<dbReference type="FunFam" id="3.40.50.720:FF:000084">
    <property type="entry name" value="Short-chain dehydrogenase reductase"/>
    <property type="match status" value="1"/>
</dbReference>
<keyword evidence="2" id="KW-0560">Oxidoreductase</keyword>
<dbReference type="EMBL" id="QLYX01000013">
    <property type="protein sequence ID" value="RAY12386.1"/>
    <property type="molecule type" value="Genomic_DNA"/>
</dbReference>
<dbReference type="Gene3D" id="3.40.50.720">
    <property type="entry name" value="NAD(P)-binding Rossmann-like Domain"/>
    <property type="match status" value="1"/>
</dbReference>
<evidence type="ECO:0000256" key="2">
    <source>
        <dbReference type="ARBA" id="ARBA00023002"/>
    </source>
</evidence>
<dbReference type="NCBIfam" id="NF005559">
    <property type="entry name" value="PRK07231.1"/>
    <property type="match status" value="1"/>
</dbReference>
<dbReference type="PRINTS" id="PR00080">
    <property type="entry name" value="SDRFAMILY"/>
</dbReference>
<dbReference type="SUPFAM" id="SSF51735">
    <property type="entry name" value="NAD(P)-binding Rossmann-fold domains"/>
    <property type="match status" value="1"/>
</dbReference>